<dbReference type="PANTHER" id="PTHR48098">
    <property type="entry name" value="ENTEROCHELIN ESTERASE-RELATED"/>
    <property type="match status" value="1"/>
</dbReference>
<evidence type="ECO:0000313" key="3">
    <source>
        <dbReference type="Proteomes" id="UP001161406"/>
    </source>
</evidence>
<dbReference type="RefSeq" id="WP_348523166.1">
    <property type="nucleotide sequence ID" value="NZ_BSNG01000001.1"/>
</dbReference>
<dbReference type="Pfam" id="PF00756">
    <property type="entry name" value="Esterase"/>
    <property type="match status" value="1"/>
</dbReference>
<dbReference type="InterPro" id="IPR050583">
    <property type="entry name" value="Mycobacterial_A85_antigen"/>
</dbReference>
<gene>
    <name evidence="2" type="ORF">GCM10007913_04640</name>
</gene>
<dbReference type="Gene3D" id="3.40.50.1820">
    <property type="entry name" value="alpha/beta hydrolase"/>
    <property type="match status" value="1"/>
</dbReference>
<evidence type="ECO:0000313" key="2">
    <source>
        <dbReference type="EMBL" id="GLQ08532.1"/>
    </source>
</evidence>
<dbReference type="PANTHER" id="PTHR48098:SF1">
    <property type="entry name" value="DIACYLGLYCEROL ACYLTRANSFERASE_MYCOLYLTRANSFERASE AG85A"/>
    <property type="match status" value="1"/>
</dbReference>
<accession>A0ABQ5UB48</accession>
<keyword evidence="1" id="KW-0732">Signal</keyword>
<dbReference type="SUPFAM" id="SSF53474">
    <property type="entry name" value="alpha/beta-Hydrolases"/>
    <property type="match status" value="1"/>
</dbReference>
<dbReference type="InterPro" id="IPR000801">
    <property type="entry name" value="Esterase-like"/>
</dbReference>
<comment type="caution">
    <text evidence="2">The sequence shown here is derived from an EMBL/GenBank/DDBJ whole genome shotgun (WGS) entry which is preliminary data.</text>
</comment>
<keyword evidence="3" id="KW-1185">Reference proteome</keyword>
<feature type="chain" id="PRO_5045709906" evidence="1">
    <location>
        <begin position="21"/>
        <end position="317"/>
    </location>
</feature>
<dbReference type="EMBL" id="BSNG01000001">
    <property type="protein sequence ID" value="GLQ08532.1"/>
    <property type="molecule type" value="Genomic_DNA"/>
</dbReference>
<reference evidence="2" key="2">
    <citation type="submission" date="2023-01" db="EMBL/GenBank/DDBJ databases">
        <title>Draft genome sequence of Devosia yakushimensis strain NBRC 103855.</title>
        <authorList>
            <person name="Sun Q."/>
            <person name="Mori K."/>
        </authorList>
    </citation>
    <scope>NUCLEOTIDE SEQUENCE</scope>
    <source>
        <strain evidence="2">NBRC 103855</strain>
    </source>
</reference>
<proteinExistence type="predicted"/>
<dbReference type="InterPro" id="IPR029058">
    <property type="entry name" value="AB_hydrolase_fold"/>
</dbReference>
<dbReference type="Proteomes" id="UP001161406">
    <property type="component" value="Unassembled WGS sequence"/>
</dbReference>
<reference evidence="2" key="1">
    <citation type="journal article" date="2014" name="Int. J. Syst. Evol. Microbiol.">
        <title>Complete genome of a new Firmicutes species belonging to the dominant human colonic microbiota ('Ruminococcus bicirculans') reveals two chromosomes and a selective capacity to utilize plant glucans.</title>
        <authorList>
            <consortium name="NISC Comparative Sequencing Program"/>
            <person name="Wegmann U."/>
            <person name="Louis P."/>
            <person name="Goesmann A."/>
            <person name="Henrissat B."/>
            <person name="Duncan S.H."/>
            <person name="Flint H.J."/>
        </authorList>
    </citation>
    <scope>NUCLEOTIDE SEQUENCE</scope>
    <source>
        <strain evidence="2">NBRC 103855</strain>
    </source>
</reference>
<evidence type="ECO:0000256" key="1">
    <source>
        <dbReference type="SAM" id="SignalP"/>
    </source>
</evidence>
<sequence>MMVKAFLLALLLVLPCPALAGTLESQSFPSPGMGGTIKALIYRPDGNPPPSGWPVIYLLHGLGGDETSWRDLGHIQPTLDDMMGQSIKPALVVMPGAGPESWYVDSRAIGGPGDSETAIVKDLRAAIEATYPVRKDRGGRAIAGLSMGGYGALRLALGHPDLFAAAASLSGAIWQNVPSDQLDLAPEAMALIIDSTYFHHNDPADISTGIDLPPVPPHFGSAFGNPFDARRFNSQNVFTLLAAAIAEDTALPALFLTVGDDDSHKLWRGAIAFYETMQADNRPIEFRVTNGDHSWDVWSTSIRDALRFIDSQWQAPR</sequence>
<organism evidence="2 3">
    <name type="scientific">Devosia yakushimensis</name>
    <dbReference type="NCBI Taxonomy" id="470028"/>
    <lineage>
        <taxon>Bacteria</taxon>
        <taxon>Pseudomonadati</taxon>
        <taxon>Pseudomonadota</taxon>
        <taxon>Alphaproteobacteria</taxon>
        <taxon>Hyphomicrobiales</taxon>
        <taxon>Devosiaceae</taxon>
        <taxon>Devosia</taxon>
    </lineage>
</organism>
<protein>
    <submittedName>
        <fullName evidence="2">Esterase</fullName>
    </submittedName>
</protein>
<feature type="signal peptide" evidence="1">
    <location>
        <begin position="1"/>
        <end position="20"/>
    </location>
</feature>
<name>A0ABQ5UB48_9HYPH</name>